<feature type="domain" description="DNA replication/recombination mediator RecO N-terminal" evidence="8">
    <location>
        <begin position="1"/>
        <end position="78"/>
    </location>
</feature>
<dbReference type="Pfam" id="PF11967">
    <property type="entry name" value="RecO_N"/>
    <property type="match status" value="1"/>
</dbReference>
<comment type="function">
    <text evidence="7">Involved in DNA repair and RecF pathway recombination.</text>
</comment>
<dbReference type="GO" id="GO:0006310">
    <property type="term" value="P:DNA recombination"/>
    <property type="evidence" value="ECO:0007669"/>
    <property type="project" value="UniProtKB-UniRule"/>
</dbReference>
<dbReference type="PANTHER" id="PTHR33991">
    <property type="entry name" value="DNA REPAIR PROTEIN RECO"/>
    <property type="match status" value="1"/>
</dbReference>
<dbReference type="SUPFAM" id="SSF50249">
    <property type="entry name" value="Nucleic acid-binding proteins"/>
    <property type="match status" value="1"/>
</dbReference>
<name>A0A9X3WSJ3_9BACI</name>
<dbReference type="InterPro" id="IPR022572">
    <property type="entry name" value="DNA_rep/recomb_RecO_N"/>
</dbReference>
<evidence type="ECO:0000256" key="4">
    <source>
        <dbReference type="ARBA" id="ARBA00023172"/>
    </source>
</evidence>
<proteinExistence type="inferred from homology"/>
<keyword evidence="3 7" id="KW-0227">DNA damage</keyword>
<dbReference type="NCBIfam" id="TIGR00613">
    <property type="entry name" value="reco"/>
    <property type="match status" value="1"/>
</dbReference>
<accession>A0A9X3WSJ3</accession>
<dbReference type="InterPro" id="IPR003717">
    <property type="entry name" value="RecO"/>
</dbReference>
<gene>
    <name evidence="7 9" type="primary">recO</name>
    <name evidence="9" type="ORF">NC797_10500</name>
</gene>
<protein>
    <recommendedName>
        <fullName evidence="2 7">DNA repair protein RecO</fullName>
    </recommendedName>
    <alternativeName>
        <fullName evidence="6 7">Recombination protein O</fullName>
    </alternativeName>
</protein>
<dbReference type="Proteomes" id="UP001145050">
    <property type="component" value="Unassembled WGS sequence"/>
</dbReference>
<keyword evidence="4 7" id="KW-0233">DNA recombination</keyword>
<evidence type="ECO:0000256" key="3">
    <source>
        <dbReference type="ARBA" id="ARBA00022763"/>
    </source>
</evidence>
<comment type="caution">
    <text evidence="9">The sequence shown here is derived from an EMBL/GenBank/DDBJ whole genome shotgun (WGS) entry which is preliminary data.</text>
</comment>
<evidence type="ECO:0000256" key="2">
    <source>
        <dbReference type="ARBA" id="ARBA00021310"/>
    </source>
</evidence>
<dbReference type="AlphaFoldDB" id="A0A9X3WSJ3"/>
<dbReference type="InterPro" id="IPR012340">
    <property type="entry name" value="NA-bd_OB-fold"/>
</dbReference>
<evidence type="ECO:0000256" key="5">
    <source>
        <dbReference type="ARBA" id="ARBA00023204"/>
    </source>
</evidence>
<dbReference type="EMBL" id="JAMQKB010000009">
    <property type="protein sequence ID" value="MDC3424940.1"/>
    <property type="molecule type" value="Genomic_DNA"/>
</dbReference>
<dbReference type="InterPro" id="IPR042242">
    <property type="entry name" value="RecO_C"/>
</dbReference>
<dbReference type="HAMAP" id="MF_00201">
    <property type="entry name" value="RecO"/>
    <property type="match status" value="1"/>
</dbReference>
<organism evidence="9 10">
    <name type="scientific">Terrihalobacillus insolitus</name>
    <dbReference type="NCBI Taxonomy" id="2950438"/>
    <lineage>
        <taxon>Bacteria</taxon>
        <taxon>Bacillati</taxon>
        <taxon>Bacillota</taxon>
        <taxon>Bacilli</taxon>
        <taxon>Bacillales</taxon>
        <taxon>Bacillaceae</taxon>
        <taxon>Terrihalobacillus</taxon>
    </lineage>
</organism>
<dbReference type="Gene3D" id="1.20.1440.120">
    <property type="entry name" value="Recombination protein O, C-terminal domain"/>
    <property type="match status" value="1"/>
</dbReference>
<dbReference type="Pfam" id="PF02565">
    <property type="entry name" value="RecO_C"/>
    <property type="match status" value="1"/>
</dbReference>
<dbReference type="InterPro" id="IPR037278">
    <property type="entry name" value="ARFGAP/RecO"/>
</dbReference>
<dbReference type="GO" id="GO:0006302">
    <property type="term" value="P:double-strand break repair"/>
    <property type="evidence" value="ECO:0007669"/>
    <property type="project" value="TreeGrafter"/>
</dbReference>
<dbReference type="Gene3D" id="2.40.50.140">
    <property type="entry name" value="Nucleic acid-binding proteins"/>
    <property type="match status" value="1"/>
</dbReference>
<dbReference type="GO" id="GO:0043590">
    <property type="term" value="C:bacterial nucleoid"/>
    <property type="evidence" value="ECO:0007669"/>
    <property type="project" value="TreeGrafter"/>
</dbReference>
<dbReference type="SUPFAM" id="SSF57863">
    <property type="entry name" value="ArfGap/RecO-like zinc finger"/>
    <property type="match status" value="1"/>
</dbReference>
<evidence type="ECO:0000313" key="10">
    <source>
        <dbReference type="Proteomes" id="UP001145050"/>
    </source>
</evidence>
<sequence length="247" mass="28065">MFEKMEAIVLRTQDYGETHKIVTLLTKERGKLGAIARGAKKPKSRMAAITQPFIHGEFLVQVGSGLGTIQQGDLVNSFRAIREDIVKTAFASYLAEMTDKLTDQHERDPYYFQQLVYTYDWIAKGKDPEILTIIYELKMFKKAGIAPILHACASCGTTSAPFSFSISEGGFLCSRCLHVDQYAAPLQNHLVKLLRIFAKVDMEQIGEITVKKENKLKLQKIMDDYYDKYGGSYLRSKKFLKQLDMLQ</sequence>
<evidence type="ECO:0000256" key="1">
    <source>
        <dbReference type="ARBA" id="ARBA00007452"/>
    </source>
</evidence>
<evidence type="ECO:0000256" key="7">
    <source>
        <dbReference type="HAMAP-Rule" id="MF_00201"/>
    </source>
</evidence>
<comment type="similarity">
    <text evidence="1 7">Belongs to the RecO family.</text>
</comment>
<keyword evidence="5 7" id="KW-0234">DNA repair</keyword>
<evidence type="ECO:0000259" key="8">
    <source>
        <dbReference type="Pfam" id="PF11967"/>
    </source>
</evidence>
<reference evidence="9" key="1">
    <citation type="submission" date="2022-06" db="EMBL/GenBank/DDBJ databases">
        <title>Aquibacillus sp. a new bacterium isolated from soil saline samples.</title>
        <authorList>
            <person name="Galisteo C."/>
            <person name="De La Haba R."/>
            <person name="Sanchez-Porro C."/>
            <person name="Ventosa A."/>
        </authorList>
    </citation>
    <scope>NUCLEOTIDE SEQUENCE</scope>
    <source>
        <strain evidence="9">3ASR75-11</strain>
    </source>
</reference>
<evidence type="ECO:0000313" key="9">
    <source>
        <dbReference type="EMBL" id="MDC3424940.1"/>
    </source>
</evidence>
<dbReference type="RefSeq" id="WP_272436746.1">
    <property type="nucleotide sequence ID" value="NZ_JAMQKB010000009.1"/>
</dbReference>
<evidence type="ECO:0000256" key="6">
    <source>
        <dbReference type="ARBA" id="ARBA00033409"/>
    </source>
</evidence>
<keyword evidence="10" id="KW-1185">Reference proteome</keyword>
<dbReference type="PANTHER" id="PTHR33991:SF1">
    <property type="entry name" value="DNA REPAIR PROTEIN RECO"/>
    <property type="match status" value="1"/>
</dbReference>